<dbReference type="PROSITE" id="PS00216">
    <property type="entry name" value="SUGAR_TRANSPORT_1"/>
    <property type="match status" value="1"/>
</dbReference>
<evidence type="ECO:0000256" key="4">
    <source>
        <dbReference type="ARBA" id="ARBA00022989"/>
    </source>
</evidence>
<feature type="transmembrane region" description="Helical" evidence="6">
    <location>
        <begin position="12"/>
        <end position="32"/>
    </location>
</feature>
<evidence type="ECO:0000256" key="6">
    <source>
        <dbReference type="SAM" id="Phobius"/>
    </source>
</evidence>
<dbReference type="RefSeq" id="WP_127725278.1">
    <property type="nucleotide sequence ID" value="NZ_RLIH01000019.1"/>
</dbReference>
<evidence type="ECO:0000256" key="1">
    <source>
        <dbReference type="ARBA" id="ARBA00004651"/>
    </source>
</evidence>
<dbReference type="InterPro" id="IPR011701">
    <property type="entry name" value="MFS"/>
</dbReference>
<protein>
    <submittedName>
        <fullName evidence="8">MFS transporter</fullName>
    </submittedName>
</protein>
<comment type="subcellular location">
    <subcellularLocation>
        <location evidence="1">Cell membrane</location>
        <topology evidence="1">Multi-pass membrane protein</topology>
    </subcellularLocation>
</comment>
<dbReference type="OrthoDB" id="9814001at2"/>
<sequence length="382" mass="41659">MENINKNQNMWTKNFLLITLINFLIYCCWQMFPPSLPPYVRSLGASDSLLGWLNGVATIATLVIRPFSGNIMDRFGRKGIFNFGLVLLAISSAAFYFLPIVGIILAVRFIHGLAWGVASTASNTIATDNIKKENMAKGMAYFSLSVSLASAVAPAIALSIDIKSMFLIAAAIVLISLFMNFGIDYPKETANKISDKKFSPYEKKSILPAFLMFLVTTTYGAIVTFVALFAADKGIDNIGLFFTLYAVGMLVVRPFLGNIIEKRGFKFVIIPSSLLCMCSLLILSKASVYSTFLLSGALYGIGYGALHTCFQTLSVIKVKRNRTGAANATFFTGFDAGMGFGSIIAGFISARTGYGSMFGILSFCFVAIAVIYLYFEKTKEQI</sequence>
<feature type="transmembrane region" description="Helical" evidence="6">
    <location>
        <begin position="166"/>
        <end position="185"/>
    </location>
</feature>
<organism evidence="8 9">
    <name type="scientific">Anaerosphaera multitolerans</name>
    <dbReference type="NCBI Taxonomy" id="2487351"/>
    <lineage>
        <taxon>Bacteria</taxon>
        <taxon>Bacillati</taxon>
        <taxon>Bacillota</taxon>
        <taxon>Tissierellia</taxon>
        <taxon>Tissierellales</taxon>
        <taxon>Peptoniphilaceae</taxon>
        <taxon>Anaerosphaera</taxon>
    </lineage>
</organism>
<dbReference type="InterPro" id="IPR005829">
    <property type="entry name" value="Sugar_transporter_CS"/>
</dbReference>
<dbReference type="Pfam" id="PF07690">
    <property type="entry name" value="MFS_1"/>
    <property type="match status" value="1"/>
</dbReference>
<feature type="transmembrane region" description="Helical" evidence="6">
    <location>
        <begin position="237"/>
        <end position="256"/>
    </location>
</feature>
<feature type="transmembrane region" description="Helical" evidence="6">
    <location>
        <begin position="328"/>
        <end position="348"/>
    </location>
</feature>
<dbReference type="GO" id="GO:0005886">
    <property type="term" value="C:plasma membrane"/>
    <property type="evidence" value="ECO:0007669"/>
    <property type="project" value="UniProtKB-SubCell"/>
</dbReference>
<dbReference type="AlphaFoldDB" id="A0A437S4K8"/>
<gene>
    <name evidence="8" type="ORF">EF514_09870</name>
</gene>
<feature type="transmembrane region" description="Helical" evidence="6">
    <location>
        <begin position="80"/>
        <end position="98"/>
    </location>
</feature>
<proteinExistence type="predicted"/>
<keyword evidence="2" id="KW-0813">Transport</keyword>
<keyword evidence="4 6" id="KW-1133">Transmembrane helix</keyword>
<evidence type="ECO:0000256" key="2">
    <source>
        <dbReference type="ARBA" id="ARBA00022448"/>
    </source>
</evidence>
<keyword evidence="3 6" id="KW-0812">Transmembrane</keyword>
<feature type="domain" description="Major facilitator superfamily (MFS) profile" evidence="7">
    <location>
        <begin position="14"/>
        <end position="379"/>
    </location>
</feature>
<dbReference type="SUPFAM" id="SSF103473">
    <property type="entry name" value="MFS general substrate transporter"/>
    <property type="match status" value="1"/>
</dbReference>
<dbReference type="PANTHER" id="PTHR23531">
    <property type="entry name" value="QUINOLENE RESISTANCE PROTEIN NORA"/>
    <property type="match status" value="1"/>
</dbReference>
<dbReference type="InterPro" id="IPR036259">
    <property type="entry name" value="MFS_trans_sf"/>
</dbReference>
<evidence type="ECO:0000256" key="3">
    <source>
        <dbReference type="ARBA" id="ARBA00022692"/>
    </source>
</evidence>
<evidence type="ECO:0000259" key="7">
    <source>
        <dbReference type="PROSITE" id="PS50850"/>
    </source>
</evidence>
<dbReference type="Proteomes" id="UP000288812">
    <property type="component" value="Unassembled WGS sequence"/>
</dbReference>
<feature type="transmembrane region" description="Helical" evidence="6">
    <location>
        <begin position="292"/>
        <end position="316"/>
    </location>
</feature>
<feature type="transmembrane region" description="Helical" evidence="6">
    <location>
        <begin position="52"/>
        <end position="68"/>
    </location>
</feature>
<dbReference type="Gene3D" id="1.20.1250.20">
    <property type="entry name" value="MFS general substrate transporter like domains"/>
    <property type="match status" value="2"/>
</dbReference>
<dbReference type="GO" id="GO:0022857">
    <property type="term" value="F:transmembrane transporter activity"/>
    <property type="evidence" value="ECO:0007669"/>
    <property type="project" value="InterPro"/>
</dbReference>
<feature type="transmembrane region" description="Helical" evidence="6">
    <location>
        <begin position="268"/>
        <end position="286"/>
    </location>
</feature>
<dbReference type="EMBL" id="RLIH01000019">
    <property type="protein sequence ID" value="RVU53940.1"/>
    <property type="molecule type" value="Genomic_DNA"/>
</dbReference>
<dbReference type="InterPro" id="IPR020846">
    <property type="entry name" value="MFS_dom"/>
</dbReference>
<dbReference type="CDD" id="cd17489">
    <property type="entry name" value="MFS_YfcJ_like"/>
    <property type="match status" value="1"/>
</dbReference>
<reference evidence="8 9" key="1">
    <citation type="submission" date="2018-11" db="EMBL/GenBank/DDBJ databases">
        <title>Genome sequencing and assembly of Anaerosphaera sp. nov., GS7-6-2.</title>
        <authorList>
            <person name="Rettenmaier R."/>
            <person name="Liebl W."/>
            <person name="Zverlov V."/>
        </authorList>
    </citation>
    <scope>NUCLEOTIDE SEQUENCE [LARGE SCALE GENOMIC DNA]</scope>
    <source>
        <strain evidence="8 9">GS7-6-2</strain>
    </source>
</reference>
<evidence type="ECO:0000313" key="8">
    <source>
        <dbReference type="EMBL" id="RVU53940.1"/>
    </source>
</evidence>
<feature type="transmembrane region" description="Helical" evidence="6">
    <location>
        <begin position="138"/>
        <end position="160"/>
    </location>
</feature>
<dbReference type="PROSITE" id="PS50850">
    <property type="entry name" value="MFS"/>
    <property type="match status" value="1"/>
</dbReference>
<feature type="transmembrane region" description="Helical" evidence="6">
    <location>
        <begin position="104"/>
        <end position="126"/>
    </location>
</feature>
<keyword evidence="5 6" id="KW-0472">Membrane</keyword>
<evidence type="ECO:0000313" key="9">
    <source>
        <dbReference type="Proteomes" id="UP000288812"/>
    </source>
</evidence>
<keyword evidence="9" id="KW-1185">Reference proteome</keyword>
<comment type="caution">
    <text evidence="8">The sequence shown here is derived from an EMBL/GenBank/DDBJ whole genome shotgun (WGS) entry which is preliminary data.</text>
</comment>
<feature type="transmembrane region" description="Helical" evidence="6">
    <location>
        <begin position="354"/>
        <end position="375"/>
    </location>
</feature>
<feature type="transmembrane region" description="Helical" evidence="6">
    <location>
        <begin position="206"/>
        <end position="231"/>
    </location>
</feature>
<name>A0A437S4K8_9FIRM</name>
<dbReference type="PANTHER" id="PTHR23531:SF1">
    <property type="entry name" value="QUINOLENE RESISTANCE PROTEIN NORA"/>
    <property type="match status" value="1"/>
</dbReference>
<accession>A0A437S4K8</accession>
<dbReference type="InterPro" id="IPR052714">
    <property type="entry name" value="MFS_Exporter"/>
</dbReference>
<evidence type="ECO:0000256" key="5">
    <source>
        <dbReference type="ARBA" id="ARBA00023136"/>
    </source>
</evidence>